<gene>
    <name evidence="1" type="ORF">PSEWESI4_01489</name>
</gene>
<sequence length="244" mass="28419">MNGLWHYSQPIVDPELSDRTVLWRYLDTAKFFHLLHTEALFLCRGDRFDDKFEGSFTPSWRAAIKDAYEKHHLPGGYDEFRRRLRSTVFINCWHRNPHDSMAMWSLYGRSETAVAITTTVGQLRQALQYVGQGQIFIDKVTYTNHWKDPQISITPYCKVFAHKVQGYAFEREVRVILDLYSDEQTYLDQPPGISVRAPLLTLLRSVVLSPSAPKWFDEMIRSEMDRRGFGKVPVRNSKLSSTPL</sequence>
<dbReference type="EMBL" id="CAJFCI010000031">
    <property type="protein sequence ID" value="CAD5107218.1"/>
    <property type="molecule type" value="Genomic_DNA"/>
</dbReference>
<organism evidence="1 2">
    <name type="scientific">Zestomonas carbonaria</name>
    <dbReference type="NCBI Taxonomy" id="2762745"/>
    <lineage>
        <taxon>Bacteria</taxon>
        <taxon>Pseudomonadati</taxon>
        <taxon>Pseudomonadota</taxon>
        <taxon>Gammaproteobacteria</taxon>
        <taxon>Pseudomonadales</taxon>
        <taxon>Pseudomonadaceae</taxon>
        <taxon>Zestomonas</taxon>
    </lineage>
</organism>
<dbReference type="AlphaFoldDB" id="A0A7U7EM75"/>
<evidence type="ECO:0000313" key="1">
    <source>
        <dbReference type="EMBL" id="CAD5107218.1"/>
    </source>
</evidence>
<protein>
    <recommendedName>
        <fullName evidence="3">DUF2971 domain-containing protein</fullName>
    </recommendedName>
</protein>
<dbReference type="RefSeq" id="WP_187670570.1">
    <property type="nucleotide sequence ID" value="NZ_CAJFCI010000031.1"/>
</dbReference>
<evidence type="ECO:0008006" key="3">
    <source>
        <dbReference type="Google" id="ProtNLM"/>
    </source>
</evidence>
<evidence type="ECO:0000313" key="2">
    <source>
        <dbReference type="Proteomes" id="UP000583387"/>
    </source>
</evidence>
<name>A0A7U7EM75_9GAMM</name>
<accession>A0A7U7EM75</accession>
<dbReference type="Proteomes" id="UP000583387">
    <property type="component" value="Unassembled WGS sequence"/>
</dbReference>
<reference evidence="1 2" key="1">
    <citation type="submission" date="2020-08" db="EMBL/GenBank/DDBJ databases">
        <authorList>
            <person name="Criscuolo A."/>
        </authorList>
    </citation>
    <scope>NUCLEOTIDE SEQUENCE [LARGE SCALE GENOMIC DNA]</scope>
    <source>
        <strain evidence="1">CIP111764</strain>
    </source>
</reference>
<proteinExistence type="predicted"/>
<keyword evidence="2" id="KW-1185">Reference proteome</keyword>
<comment type="caution">
    <text evidence="1">The sequence shown here is derived from an EMBL/GenBank/DDBJ whole genome shotgun (WGS) entry which is preliminary data.</text>
</comment>